<dbReference type="EMBL" id="MK072389">
    <property type="protein sequence ID" value="AYV83446.1"/>
    <property type="molecule type" value="Genomic_DNA"/>
</dbReference>
<dbReference type="Gene3D" id="3.40.1490.10">
    <property type="entry name" value="Bit1"/>
    <property type="match status" value="1"/>
</dbReference>
<evidence type="ECO:0000256" key="2">
    <source>
        <dbReference type="ARBA" id="ARBA00022801"/>
    </source>
</evidence>
<accession>A0A3G5A841</accession>
<dbReference type="InterPro" id="IPR023476">
    <property type="entry name" value="Pep_tRNA_hydro_II_dom_sf"/>
</dbReference>
<dbReference type="EC" id="3.1.1.29" evidence="1"/>
<evidence type="ECO:0000256" key="1">
    <source>
        <dbReference type="ARBA" id="ARBA00013260"/>
    </source>
</evidence>
<dbReference type="InterPro" id="IPR002833">
    <property type="entry name" value="PTH2"/>
</dbReference>
<dbReference type="GO" id="GO:0004045">
    <property type="term" value="F:peptidyl-tRNA hydrolase activity"/>
    <property type="evidence" value="ECO:0007669"/>
    <property type="project" value="UniProtKB-EC"/>
</dbReference>
<reference evidence="4" key="1">
    <citation type="submission" date="2018-10" db="EMBL/GenBank/DDBJ databases">
        <title>Hidden diversity of soil giant viruses.</title>
        <authorList>
            <person name="Schulz F."/>
            <person name="Alteio L."/>
            <person name="Goudeau D."/>
            <person name="Ryan E.M."/>
            <person name="Malmstrom R.R."/>
            <person name="Blanchard J."/>
            <person name="Woyke T."/>
        </authorList>
    </citation>
    <scope>NUCLEOTIDE SEQUENCE</scope>
    <source>
        <strain evidence="4">HYV1</strain>
    </source>
</reference>
<sequence>MAAETKEADIIMYIIINEDLKMSKGKCIAQACHVTQKITEEIIRKSYESPSTPEECLTYMKWRTNCTKVILKTNFEQLLKLSKLPEARYMVDIINTKECLTAVGFFPSNKMAKEFEAYKKF</sequence>
<keyword evidence="2 4" id="KW-0378">Hydrolase</keyword>
<protein>
    <recommendedName>
        <fullName evidence="1">peptidyl-tRNA hydrolase</fullName>
        <ecNumber evidence="1">3.1.1.29</ecNumber>
    </recommendedName>
</protein>
<dbReference type="SUPFAM" id="SSF102462">
    <property type="entry name" value="Peptidyl-tRNA hydrolase II"/>
    <property type="match status" value="1"/>
</dbReference>
<name>A0A3G5A841_9VIRU</name>
<organism evidence="4">
    <name type="scientific">Hyperionvirus sp</name>
    <dbReference type="NCBI Taxonomy" id="2487770"/>
    <lineage>
        <taxon>Viruses</taxon>
        <taxon>Varidnaviria</taxon>
        <taxon>Bamfordvirae</taxon>
        <taxon>Nucleocytoviricota</taxon>
        <taxon>Megaviricetes</taxon>
        <taxon>Imitervirales</taxon>
        <taxon>Mimiviridae</taxon>
        <taxon>Klosneuvirinae</taxon>
    </lineage>
</organism>
<gene>
    <name evidence="4" type="ORF">Hyperionvirus7_17</name>
</gene>
<evidence type="ECO:0000313" key="4">
    <source>
        <dbReference type="EMBL" id="AYV83446.1"/>
    </source>
</evidence>
<comment type="catalytic activity">
    <reaction evidence="3">
        <text>an N-acyl-L-alpha-aminoacyl-tRNA + H2O = an N-acyl-L-amino acid + a tRNA + H(+)</text>
        <dbReference type="Rhea" id="RHEA:54448"/>
        <dbReference type="Rhea" id="RHEA-COMP:10123"/>
        <dbReference type="Rhea" id="RHEA-COMP:13883"/>
        <dbReference type="ChEBI" id="CHEBI:15377"/>
        <dbReference type="ChEBI" id="CHEBI:15378"/>
        <dbReference type="ChEBI" id="CHEBI:59874"/>
        <dbReference type="ChEBI" id="CHEBI:78442"/>
        <dbReference type="ChEBI" id="CHEBI:138191"/>
        <dbReference type="EC" id="3.1.1.29"/>
    </reaction>
</comment>
<dbReference type="Pfam" id="PF01981">
    <property type="entry name" value="PTH2"/>
    <property type="match status" value="1"/>
</dbReference>
<evidence type="ECO:0000256" key="3">
    <source>
        <dbReference type="ARBA" id="ARBA00048707"/>
    </source>
</evidence>
<proteinExistence type="predicted"/>